<keyword evidence="4" id="KW-1185">Reference proteome</keyword>
<keyword evidence="3" id="KW-0223">Dioxygenase</keyword>
<dbReference type="GO" id="GO:0051213">
    <property type="term" value="F:dioxygenase activity"/>
    <property type="evidence" value="ECO:0007669"/>
    <property type="project" value="UniProtKB-KW"/>
</dbReference>
<keyword evidence="1" id="KW-0479">Metal-binding</keyword>
<dbReference type="Gene3D" id="3.10.180.10">
    <property type="entry name" value="2,3-Dihydroxybiphenyl 1,2-Dioxygenase, domain 1"/>
    <property type="match status" value="1"/>
</dbReference>
<accession>A0A4R3HY45</accession>
<evidence type="ECO:0000313" key="3">
    <source>
        <dbReference type="EMBL" id="TCS37563.1"/>
    </source>
</evidence>
<dbReference type="GO" id="GO:0046872">
    <property type="term" value="F:metal ion binding"/>
    <property type="evidence" value="ECO:0007669"/>
    <property type="project" value="UniProtKB-KW"/>
</dbReference>
<dbReference type="RefSeq" id="WP_132258492.1">
    <property type="nucleotide sequence ID" value="NZ_SLZQ01000004.1"/>
</dbReference>
<protein>
    <submittedName>
        <fullName evidence="3">Catechol 2,3-dioxygenase-like lactoylglutathione lyase family enzyme</fullName>
    </submittedName>
</protein>
<organism evidence="3 4">
    <name type="scientific">Paucimonas lemoignei</name>
    <name type="common">Pseudomonas lemoignei</name>
    <dbReference type="NCBI Taxonomy" id="29443"/>
    <lineage>
        <taxon>Bacteria</taxon>
        <taxon>Pseudomonadati</taxon>
        <taxon>Pseudomonadota</taxon>
        <taxon>Betaproteobacteria</taxon>
        <taxon>Burkholderiales</taxon>
        <taxon>Burkholderiaceae</taxon>
        <taxon>Paucimonas</taxon>
    </lineage>
</organism>
<evidence type="ECO:0000256" key="1">
    <source>
        <dbReference type="ARBA" id="ARBA00022723"/>
    </source>
</evidence>
<dbReference type="CDD" id="cd06587">
    <property type="entry name" value="VOC"/>
    <property type="match status" value="1"/>
</dbReference>
<dbReference type="PANTHER" id="PTHR43048:SF3">
    <property type="entry name" value="METHYLMALONYL-COA EPIMERASE, MITOCHONDRIAL"/>
    <property type="match status" value="1"/>
</dbReference>
<dbReference type="GO" id="GO:0046491">
    <property type="term" value="P:L-methylmalonyl-CoA metabolic process"/>
    <property type="evidence" value="ECO:0007669"/>
    <property type="project" value="TreeGrafter"/>
</dbReference>
<dbReference type="InterPro" id="IPR004360">
    <property type="entry name" value="Glyas_Fos-R_dOase_dom"/>
</dbReference>
<dbReference type="InterPro" id="IPR051785">
    <property type="entry name" value="MMCE/EMCE_epimerase"/>
</dbReference>
<keyword evidence="3" id="KW-0456">Lyase</keyword>
<sequence>MSIKMIVPLEVGIVCRDLPKLRRFYEDVMGFTAISEIKIGADKAAQSALSAGGYTVVRLQTNYGERVKLLQPDTPPAASEPTQYILDKANAAYLTFIVEDIDAAITKLLEAGIEFMTGNTRVEVRDGVYLAFCRDPEGNILELVQYTDIAAYRPDLKKGSN</sequence>
<comment type="caution">
    <text evidence="3">The sequence shown here is derived from an EMBL/GenBank/DDBJ whole genome shotgun (WGS) entry which is preliminary data.</text>
</comment>
<dbReference type="GO" id="GO:0016829">
    <property type="term" value="F:lyase activity"/>
    <property type="evidence" value="ECO:0007669"/>
    <property type="project" value="UniProtKB-KW"/>
</dbReference>
<dbReference type="Pfam" id="PF00903">
    <property type="entry name" value="Glyoxalase"/>
    <property type="match status" value="1"/>
</dbReference>
<dbReference type="EMBL" id="SLZQ01000004">
    <property type="protein sequence ID" value="TCS37563.1"/>
    <property type="molecule type" value="Genomic_DNA"/>
</dbReference>
<evidence type="ECO:0000313" key="4">
    <source>
        <dbReference type="Proteomes" id="UP000295382"/>
    </source>
</evidence>
<dbReference type="InterPro" id="IPR029068">
    <property type="entry name" value="Glyas_Bleomycin-R_OHBP_Dase"/>
</dbReference>
<dbReference type="GO" id="GO:0004493">
    <property type="term" value="F:methylmalonyl-CoA epimerase activity"/>
    <property type="evidence" value="ECO:0007669"/>
    <property type="project" value="TreeGrafter"/>
</dbReference>
<gene>
    <name evidence="3" type="ORF">EDC30_104367</name>
</gene>
<keyword evidence="3" id="KW-0560">Oxidoreductase</keyword>
<feature type="domain" description="VOC" evidence="2">
    <location>
        <begin position="5"/>
        <end position="146"/>
    </location>
</feature>
<dbReference type="PANTHER" id="PTHR43048">
    <property type="entry name" value="METHYLMALONYL-COA EPIMERASE"/>
    <property type="match status" value="1"/>
</dbReference>
<dbReference type="SUPFAM" id="SSF54593">
    <property type="entry name" value="Glyoxalase/Bleomycin resistance protein/Dihydroxybiphenyl dioxygenase"/>
    <property type="match status" value="1"/>
</dbReference>
<dbReference type="AlphaFoldDB" id="A0A4R3HY45"/>
<dbReference type="PROSITE" id="PS51819">
    <property type="entry name" value="VOC"/>
    <property type="match status" value="1"/>
</dbReference>
<name>A0A4R3HY45_PAULE</name>
<dbReference type="InterPro" id="IPR037523">
    <property type="entry name" value="VOC_core"/>
</dbReference>
<reference evidence="3 4" key="1">
    <citation type="submission" date="2019-03" db="EMBL/GenBank/DDBJ databases">
        <title>Genomic Encyclopedia of Type Strains, Phase IV (KMG-IV): sequencing the most valuable type-strain genomes for metagenomic binning, comparative biology and taxonomic classification.</title>
        <authorList>
            <person name="Goeker M."/>
        </authorList>
    </citation>
    <scope>NUCLEOTIDE SEQUENCE [LARGE SCALE GENOMIC DNA]</scope>
    <source>
        <strain evidence="3 4">DSM 7445</strain>
    </source>
</reference>
<dbReference type="OrthoDB" id="9795618at2"/>
<evidence type="ECO:0000259" key="2">
    <source>
        <dbReference type="PROSITE" id="PS51819"/>
    </source>
</evidence>
<dbReference type="Proteomes" id="UP000295382">
    <property type="component" value="Unassembled WGS sequence"/>
</dbReference>
<proteinExistence type="predicted"/>